<organism evidence="1 2">
    <name type="scientific">Chiloscyllium punctatum</name>
    <name type="common">Brownbanded bambooshark</name>
    <name type="synonym">Hemiscyllium punctatum</name>
    <dbReference type="NCBI Taxonomy" id="137246"/>
    <lineage>
        <taxon>Eukaryota</taxon>
        <taxon>Metazoa</taxon>
        <taxon>Chordata</taxon>
        <taxon>Craniata</taxon>
        <taxon>Vertebrata</taxon>
        <taxon>Chondrichthyes</taxon>
        <taxon>Elasmobranchii</taxon>
        <taxon>Galeomorphii</taxon>
        <taxon>Galeoidea</taxon>
        <taxon>Orectolobiformes</taxon>
        <taxon>Hemiscylliidae</taxon>
        <taxon>Chiloscyllium</taxon>
    </lineage>
</organism>
<protein>
    <submittedName>
        <fullName evidence="1">Uncharacterized protein</fullName>
    </submittedName>
</protein>
<reference evidence="1 2" key="1">
    <citation type="journal article" date="2018" name="Nat. Ecol. Evol.">
        <title>Shark genomes provide insights into elasmobranch evolution and the origin of vertebrates.</title>
        <authorList>
            <person name="Hara Y"/>
            <person name="Yamaguchi K"/>
            <person name="Onimaru K"/>
            <person name="Kadota M"/>
            <person name="Koyanagi M"/>
            <person name="Keeley SD"/>
            <person name="Tatsumi K"/>
            <person name="Tanaka K"/>
            <person name="Motone F"/>
            <person name="Kageyama Y"/>
            <person name="Nozu R"/>
            <person name="Adachi N"/>
            <person name="Nishimura O"/>
            <person name="Nakagawa R"/>
            <person name="Tanegashima C"/>
            <person name="Kiyatake I"/>
            <person name="Matsumoto R"/>
            <person name="Murakumo K"/>
            <person name="Nishida K"/>
            <person name="Terakita A"/>
            <person name="Kuratani S"/>
            <person name="Sato K"/>
            <person name="Hyodo S Kuraku.S."/>
        </authorList>
    </citation>
    <scope>NUCLEOTIDE SEQUENCE [LARGE SCALE GENOMIC DNA]</scope>
</reference>
<sequence>NHRRANLIVVDGSGEPFETKVRDRGHEVRARHHPDQAFVAHDRKPRDAVRFHELNDLLKRHVLVDGDRIGRHDLINLAAMLAGEVECDLARACEHGQPAAATLLRSKFDAPNEISVRQHADERAIPIGDGKATDVVGQHRPDGVAHRCIGIDRDDVP</sequence>
<dbReference type="EMBL" id="BEZZ01183633">
    <property type="protein sequence ID" value="GCC46503.1"/>
    <property type="molecule type" value="Genomic_DNA"/>
</dbReference>
<evidence type="ECO:0000313" key="1">
    <source>
        <dbReference type="EMBL" id="GCC46503.1"/>
    </source>
</evidence>
<proteinExistence type="predicted"/>
<comment type="caution">
    <text evidence="1">The sequence shown here is derived from an EMBL/GenBank/DDBJ whole genome shotgun (WGS) entry which is preliminary data.</text>
</comment>
<dbReference type="AlphaFoldDB" id="A0A401TV39"/>
<name>A0A401TV39_CHIPU</name>
<dbReference type="Proteomes" id="UP000287033">
    <property type="component" value="Unassembled WGS sequence"/>
</dbReference>
<evidence type="ECO:0000313" key="2">
    <source>
        <dbReference type="Proteomes" id="UP000287033"/>
    </source>
</evidence>
<accession>A0A401TV39</accession>
<keyword evidence="2" id="KW-1185">Reference proteome</keyword>
<gene>
    <name evidence="1" type="ORF">chiPu_0030448</name>
</gene>
<feature type="non-terminal residue" evidence="1">
    <location>
        <position position="1"/>
    </location>
</feature>